<name>A4TWK6_9PROT</name>
<accession>A4TWK6</accession>
<dbReference type="Gene3D" id="2.40.160.10">
    <property type="entry name" value="Porin"/>
    <property type="match status" value="1"/>
</dbReference>
<dbReference type="GO" id="GO:0015288">
    <property type="term" value="F:porin activity"/>
    <property type="evidence" value="ECO:0007669"/>
    <property type="project" value="InterPro"/>
</dbReference>
<sequence length="374" mass="39319">MNAVKGVRISLLLIAILITTPVKGALSSEKIQLRLGGYSKWWLVGQWSGQSYQKATNAVDNADVKGDNEVHLSGSTTLDNGMVIGIKTEIEAGGHTTNSTDTADKAFVWISSGLGKIILGTDYNAASQVHVCAPEAAGAWNGPSIGLMSDRNVPRPSAVSTMYSGNQTELTEDDNADKLIYLSPSLHGVSLAASYTPSSLSEDNALPPRNSGLFALGLGYNGTTGPWEISASAGYAGGDLNASGATNDSFRAFSLGAQIGRDGWTFGGSLAREDHRYQGPVSSDDSGYSWDVGLMRKDGPTSVSVNYYESLVQGQMADPGQDRITVQQISAKHMLGDGMALMGAAGRITYDDEAAGPANHNTGYSLMTGMGIWF</sequence>
<protein>
    <submittedName>
        <fullName evidence="2">Hypothetical PE-PGRS family protein Rv1325c/MT1367</fullName>
    </submittedName>
</protein>
<gene>
    <name evidence="2" type="ORF">MGR_2720</name>
</gene>
<dbReference type="InterPro" id="IPR033900">
    <property type="entry name" value="Gram_neg_porin_domain"/>
</dbReference>
<dbReference type="GO" id="GO:0016020">
    <property type="term" value="C:membrane"/>
    <property type="evidence" value="ECO:0007669"/>
    <property type="project" value="InterPro"/>
</dbReference>
<dbReference type="InterPro" id="IPR023614">
    <property type="entry name" value="Porin_dom_sf"/>
</dbReference>
<dbReference type="Pfam" id="PF13609">
    <property type="entry name" value="Porin_4"/>
    <property type="match status" value="1"/>
</dbReference>
<organism evidence="2">
    <name type="scientific">Magnetospirillum gryphiswaldense</name>
    <dbReference type="NCBI Taxonomy" id="55518"/>
    <lineage>
        <taxon>Bacteria</taxon>
        <taxon>Pseudomonadati</taxon>
        <taxon>Pseudomonadota</taxon>
        <taxon>Alphaproteobacteria</taxon>
        <taxon>Rhodospirillales</taxon>
        <taxon>Rhodospirillaceae</taxon>
        <taxon>Magnetospirillum</taxon>
    </lineage>
</organism>
<feature type="domain" description="Porin" evidence="1">
    <location>
        <begin position="32"/>
        <end position="352"/>
    </location>
</feature>
<dbReference type="EMBL" id="CU459003">
    <property type="protein sequence ID" value="CAM75013.1"/>
    <property type="molecule type" value="Genomic_DNA"/>
</dbReference>
<dbReference type="SUPFAM" id="SSF56935">
    <property type="entry name" value="Porins"/>
    <property type="match status" value="1"/>
</dbReference>
<proteinExistence type="predicted"/>
<evidence type="ECO:0000313" key="2">
    <source>
        <dbReference type="EMBL" id="CAM75013.1"/>
    </source>
</evidence>
<reference evidence="2" key="1">
    <citation type="journal article" date="2007" name="J. Bacteriol.">
        <title>Comparative genome analysis of four magnetotactic bacteria reveals a complex set of group-specific genes implicated in magnetosome biomineralization and function.</title>
        <authorList>
            <person name="Richter M."/>
            <person name="Kube M."/>
            <person name="Bazylinski D.A."/>
            <person name="Lombardot T."/>
            <person name="Gloeckner F.O."/>
            <person name="Reinhardt R."/>
            <person name="Schueler D."/>
        </authorList>
    </citation>
    <scope>NUCLEOTIDE SEQUENCE</scope>
    <source>
        <strain evidence="2">MSR-1</strain>
    </source>
</reference>
<dbReference type="AlphaFoldDB" id="A4TWK6"/>
<evidence type="ECO:0000259" key="1">
    <source>
        <dbReference type="Pfam" id="PF13609"/>
    </source>
</evidence>